<accession>N1WRS8</accession>
<dbReference type="SUPFAM" id="SSF51735">
    <property type="entry name" value="NAD(P)-binding Rossmann-fold domains"/>
    <property type="match status" value="1"/>
</dbReference>
<dbReference type="eggNOG" id="COG5495">
    <property type="taxonomic scope" value="Bacteria"/>
</dbReference>
<dbReference type="Gene3D" id="1.10.1040.20">
    <property type="entry name" value="ProC-like, C-terminal domain"/>
    <property type="match status" value="1"/>
</dbReference>
<dbReference type="PANTHER" id="PTHR40459:SF1">
    <property type="entry name" value="CONSERVED HYPOTHETICAL ALANINE AND LEUCINE RICH PROTEIN"/>
    <property type="match status" value="1"/>
</dbReference>
<protein>
    <recommendedName>
        <fullName evidence="1">DUF2520 domain-containing protein</fullName>
    </recommendedName>
</protein>
<dbReference type="RefSeq" id="WP_003437047.1">
    <property type="nucleotide sequence ID" value="NZ_APLF01000004.1"/>
</dbReference>
<gene>
    <name evidence="2" type="ORF">pgond44_04230</name>
</gene>
<dbReference type="EMBL" id="APLF01000004">
    <property type="protein sequence ID" value="EMY81720.1"/>
    <property type="molecule type" value="Genomic_DNA"/>
</dbReference>
<proteinExistence type="predicted"/>
<dbReference type="Gene3D" id="3.40.50.720">
    <property type="entry name" value="NAD(P)-binding Rossmann-like Domain"/>
    <property type="match status" value="1"/>
</dbReference>
<evidence type="ECO:0000313" key="2">
    <source>
        <dbReference type="EMBL" id="EMY81720.1"/>
    </source>
</evidence>
<sequence>MYSIVILGSGNVATHMFRALQSSKTCAVIQVYNHNESSLLRFENSVPITTDISALKPADLYLICLKDDVIESIAEQIKTKTGIIAHTSGNQGLLTSPKDSGVFYPLQTFSKTSELDYSTIPFCLEANSEENLSLLKSIASSISQHQYEISTAQRQTLHLAAVFVCNFTNHLYAIGEDICLQDDIPFDILKALIKETSEKVQSQSPSEVQTGPAARNDQKTITNHLKQLNSEDYKAIYNLMTNSILQKKHDEL</sequence>
<name>N1WRS8_9FLAO</name>
<dbReference type="Proteomes" id="UP000012317">
    <property type="component" value="Unassembled WGS sequence"/>
</dbReference>
<feature type="domain" description="DUF2520" evidence="1">
    <location>
        <begin position="120"/>
        <end position="243"/>
    </location>
</feature>
<keyword evidence="3" id="KW-1185">Reference proteome</keyword>
<evidence type="ECO:0000259" key="1">
    <source>
        <dbReference type="Pfam" id="PF10728"/>
    </source>
</evidence>
<dbReference type="STRING" id="1189619.pgond44_04230"/>
<dbReference type="PATRIC" id="fig|1189619.4.peg.880"/>
<organism evidence="2 3">
    <name type="scientific">Psychroflexus gondwanensis ACAM 44</name>
    <dbReference type="NCBI Taxonomy" id="1189619"/>
    <lineage>
        <taxon>Bacteria</taxon>
        <taxon>Pseudomonadati</taxon>
        <taxon>Bacteroidota</taxon>
        <taxon>Flavobacteriia</taxon>
        <taxon>Flavobacteriales</taxon>
        <taxon>Flavobacteriaceae</taxon>
        <taxon>Psychroflexus</taxon>
    </lineage>
</organism>
<dbReference type="SUPFAM" id="SSF48179">
    <property type="entry name" value="6-phosphogluconate dehydrogenase C-terminal domain-like"/>
    <property type="match status" value="1"/>
</dbReference>
<dbReference type="InterPro" id="IPR037108">
    <property type="entry name" value="TM1727-like_C_sf"/>
</dbReference>
<dbReference type="PANTHER" id="PTHR40459">
    <property type="entry name" value="CONSERVED HYPOTHETICAL ALANINE AND LEUCINE RICH PROTEIN"/>
    <property type="match status" value="1"/>
</dbReference>
<comment type="caution">
    <text evidence="2">The sequence shown here is derived from an EMBL/GenBank/DDBJ whole genome shotgun (WGS) entry which is preliminary data.</text>
</comment>
<reference evidence="2 3" key="1">
    <citation type="journal article" date="2014" name="Genome Biol. Evol.">
        <title>Extensive gene acquisition in the extremely psychrophilic bacterial species Psychroflexus torquis and the link to sea-ice ecosystem specialism.</title>
        <authorList>
            <person name="Feng S."/>
            <person name="Powell S.M."/>
            <person name="Wilson R."/>
            <person name="Bowman J.P."/>
        </authorList>
    </citation>
    <scope>NUCLEOTIDE SEQUENCE [LARGE SCALE GENOMIC DNA]</scope>
    <source>
        <strain evidence="2 3">ACAM 44</strain>
    </source>
</reference>
<dbReference type="Pfam" id="PF10728">
    <property type="entry name" value="DUF2520"/>
    <property type="match status" value="1"/>
</dbReference>
<dbReference type="InterPro" id="IPR036291">
    <property type="entry name" value="NAD(P)-bd_dom_sf"/>
</dbReference>
<dbReference type="InterPro" id="IPR008927">
    <property type="entry name" value="6-PGluconate_DH-like_C_sf"/>
</dbReference>
<evidence type="ECO:0000313" key="3">
    <source>
        <dbReference type="Proteomes" id="UP000012317"/>
    </source>
</evidence>
<dbReference type="InterPro" id="IPR018931">
    <property type="entry name" value="DUF2520"/>
</dbReference>
<dbReference type="AlphaFoldDB" id="N1WRS8"/>